<dbReference type="EMBL" id="QSII01000049">
    <property type="protein sequence ID" value="RHC78241.1"/>
    <property type="molecule type" value="Genomic_DNA"/>
</dbReference>
<dbReference type="AlphaFoldDB" id="A0A414BQR4"/>
<reference evidence="3 4" key="1">
    <citation type="submission" date="2018-08" db="EMBL/GenBank/DDBJ databases">
        <title>A genome reference for cultivated species of the human gut microbiota.</title>
        <authorList>
            <person name="Zou Y."/>
            <person name="Xue W."/>
            <person name="Luo G."/>
        </authorList>
    </citation>
    <scope>NUCLEOTIDE SEQUENCE [LARGE SCALE GENOMIC DNA]</scope>
    <source>
        <strain evidence="2 4">AM34-17</strain>
        <strain evidence="1 3">OM05-11AA</strain>
    </source>
</reference>
<evidence type="ECO:0000313" key="4">
    <source>
        <dbReference type="Proteomes" id="UP000286260"/>
    </source>
</evidence>
<organism evidence="2 4">
    <name type="scientific">Parabacteroides merdae</name>
    <dbReference type="NCBI Taxonomy" id="46503"/>
    <lineage>
        <taxon>Bacteria</taxon>
        <taxon>Pseudomonadati</taxon>
        <taxon>Bacteroidota</taxon>
        <taxon>Bacteroidia</taxon>
        <taxon>Bacteroidales</taxon>
        <taxon>Tannerellaceae</taxon>
        <taxon>Parabacteroides</taxon>
    </lineage>
</organism>
<evidence type="ECO:0000313" key="1">
    <source>
        <dbReference type="EMBL" id="RGN54255.1"/>
    </source>
</evidence>
<dbReference type="EMBL" id="QSUP01000001">
    <property type="protein sequence ID" value="RGN54255.1"/>
    <property type="molecule type" value="Genomic_DNA"/>
</dbReference>
<comment type="caution">
    <text evidence="2">The sequence shown here is derived from an EMBL/GenBank/DDBJ whole genome shotgun (WGS) entry which is preliminary data.</text>
</comment>
<name>A0A414BQR4_9BACT</name>
<protein>
    <submittedName>
        <fullName evidence="2">Uncharacterized protein</fullName>
    </submittedName>
</protein>
<evidence type="ECO:0000313" key="2">
    <source>
        <dbReference type="EMBL" id="RHC78241.1"/>
    </source>
</evidence>
<dbReference type="Proteomes" id="UP000261088">
    <property type="component" value="Unassembled WGS sequence"/>
</dbReference>
<dbReference type="Proteomes" id="UP000286260">
    <property type="component" value="Unassembled WGS sequence"/>
</dbReference>
<gene>
    <name evidence="2" type="ORF">DW828_19740</name>
    <name evidence="1" type="ORF">DXB61_00835</name>
</gene>
<accession>A0A414BQR4</accession>
<evidence type="ECO:0000313" key="3">
    <source>
        <dbReference type="Proteomes" id="UP000261088"/>
    </source>
</evidence>
<sequence>MKTKNGSSDIPVDRLEWTLPSEWSSGNNIVITDRQELNVTTDYFSEGTIKVRGVNTFYPEDKTNYSEIKIKRQFSFEEYPSSVKYGES</sequence>
<proteinExistence type="predicted"/>
<dbReference type="RefSeq" id="WP_005643020.1">
    <property type="nucleotide sequence ID" value="NZ_JADNJN010000166.1"/>
</dbReference>